<organism evidence="1 2">
    <name type="scientific">Hymenobacter lucidus</name>
    <dbReference type="NCBI Taxonomy" id="2880930"/>
    <lineage>
        <taxon>Bacteria</taxon>
        <taxon>Pseudomonadati</taxon>
        <taxon>Bacteroidota</taxon>
        <taxon>Cytophagia</taxon>
        <taxon>Cytophagales</taxon>
        <taxon>Hymenobacteraceae</taxon>
        <taxon>Hymenobacter</taxon>
    </lineage>
</organism>
<proteinExistence type="predicted"/>
<keyword evidence="2" id="KW-1185">Reference proteome</keyword>
<evidence type="ECO:0008006" key="3">
    <source>
        <dbReference type="Google" id="ProtNLM"/>
    </source>
</evidence>
<comment type="caution">
    <text evidence="1">The sequence shown here is derived from an EMBL/GenBank/DDBJ whole genome shotgun (WGS) entry which is preliminary data.</text>
</comment>
<name>A0ABS8AZ29_9BACT</name>
<evidence type="ECO:0000313" key="2">
    <source>
        <dbReference type="Proteomes" id="UP001165296"/>
    </source>
</evidence>
<reference evidence="1" key="1">
    <citation type="submission" date="2021-10" db="EMBL/GenBank/DDBJ databases">
        <authorList>
            <person name="Dean J.D."/>
            <person name="Kim M.K."/>
            <person name="Newey C.N."/>
            <person name="Stoker T.S."/>
            <person name="Thompson D.W."/>
            <person name="Grose J.H."/>
        </authorList>
    </citation>
    <scope>NUCLEOTIDE SEQUENCE</scope>
    <source>
        <strain evidence="1">BT178</strain>
    </source>
</reference>
<accession>A0ABS8AZ29</accession>
<gene>
    <name evidence="1" type="ORF">LGH74_23965</name>
</gene>
<evidence type="ECO:0000313" key="1">
    <source>
        <dbReference type="EMBL" id="MCB2411065.1"/>
    </source>
</evidence>
<dbReference type="EMBL" id="JAJADR010000014">
    <property type="protein sequence ID" value="MCB2411065.1"/>
    <property type="molecule type" value="Genomic_DNA"/>
</dbReference>
<protein>
    <recommendedName>
        <fullName evidence="3">DUF1579 domain-containing protein</fullName>
    </recommendedName>
</protein>
<dbReference type="Proteomes" id="UP001165296">
    <property type="component" value="Unassembled WGS sequence"/>
</dbReference>
<sequence length="185" mass="20651">MTRQTSAENPATQVCVMGSILLFIGLHLGPTALKNADHRAAIPNPALTAFSALIGEWETTGTHPQLPGKTLHGQASFQWLEGGAFVLMHASLAEEGFPANVAIFGSDNTRQQWFMLYFDERQVSRKCDVTFQGNVLKWWRSGPEFSQRYTFTLANDGNTIVSRGEMSKDGKNWEPDLDLTYTRIR</sequence>